<reference evidence="1" key="1">
    <citation type="journal article" date="2014" name="Front. Microbiol.">
        <title>High frequency of phylogenetically diverse reductive dehalogenase-homologous genes in deep subseafloor sedimentary metagenomes.</title>
        <authorList>
            <person name="Kawai M."/>
            <person name="Futagami T."/>
            <person name="Toyoda A."/>
            <person name="Takaki Y."/>
            <person name="Nishi S."/>
            <person name="Hori S."/>
            <person name="Arai W."/>
            <person name="Tsubouchi T."/>
            <person name="Morono Y."/>
            <person name="Uchiyama I."/>
            <person name="Ito T."/>
            <person name="Fujiyama A."/>
            <person name="Inagaki F."/>
            <person name="Takami H."/>
        </authorList>
    </citation>
    <scope>NUCLEOTIDE SEQUENCE</scope>
    <source>
        <strain evidence="1">Expedition CK06-06</strain>
    </source>
</reference>
<accession>X0V9J7</accession>
<gene>
    <name evidence="1" type="ORF">S01H1_34980</name>
</gene>
<evidence type="ECO:0000313" key="1">
    <source>
        <dbReference type="EMBL" id="GAG07997.1"/>
    </source>
</evidence>
<organism evidence="1">
    <name type="scientific">marine sediment metagenome</name>
    <dbReference type="NCBI Taxonomy" id="412755"/>
    <lineage>
        <taxon>unclassified sequences</taxon>
        <taxon>metagenomes</taxon>
        <taxon>ecological metagenomes</taxon>
    </lineage>
</organism>
<sequence>MCNIKINSDFRLRKIETKTVVLEGEIYLASRTNIINKDNSIEKGEWFTNGIARKNMKKIKYTKKRIWKYKLKSFVNYNIPSEFKVAIEKAIGESQFCTPNKTMIGTDYTHYFQVTKRCIIVHEDYCWDGASGPTLDTKNTMSASLIHDVFYQCFREEILNISLRKVADQIFRHILIENGMNKIRANIWYYSLRMFGKKSADPKNFILEA</sequence>
<comment type="caution">
    <text evidence="1">The sequence shown here is derived from an EMBL/GenBank/DDBJ whole genome shotgun (WGS) entry which is preliminary data.</text>
</comment>
<name>X0V9J7_9ZZZZ</name>
<dbReference type="EMBL" id="BARS01021818">
    <property type="protein sequence ID" value="GAG07997.1"/>
    <property type="molecule type" value="Genomic_DNA"/>
</dbReference>
<dbReference type="Pfam" id="PF07087">
    <property type="entry name" value="DUF1353"/>
    <property type="match status" value="1"/>
</dbReference>
<dbReference type="InterPro" id="IPR010767">
    <property type="entry name" value="Phage_CGC-2007_Cje0229"/>
</dbReference>
<proteinExistence type="predicted"/>
<evidence type="ECO:0008006" key="2">
    <source>
        <dbReference type="Google" id="ProtNLM"/>
    </source>
</evidence>
<dbReference type="AlphaFoldDB" id="X0V9J7"/>
<protein>
    <recommendedName>
        <fullName evidence="2">DUF1353 domain-containing protein</fullName>
    </recommendedName>
</protein>